<name>A0A7J7JTX0_BUGNE</name>
<feature type="domain" description="EF-hand" evidence="1">
    <location>
        <begin position="146"/>
        <end position="181"/>
    </location>
</feature>
<dbReference type="PANTHER" id="PTHR24114:SF2">
    <property type="entry name" value="F-BOX DOMAIN-CONTAINING PROTEIN-RELATED"/>
    <property type="match status" value="1"/>
</dbReference>
<dbReference type="GO" id="GO:0005509">
    <property type="term" value="F:calcium ion binding"/>
    <property type="evidence" value="ECO:0007669"/>
    <property type="project" value="InterPro"/>
</dbReference>
<dbReference type="InterPro" id="IPR052394">
    <property type="entry name" value="LRR-containing"/>
</dbReference>
<sequence>MNGFGLTGVISLATALKANSSLLELDISDNRIPIEGAAELGKVFSINDSLQVLKIGQNPIQTHGSYAFIKFLLDSKNTSLQVVDMQKVTVLDVFMDAVMEIRTHNPTFQVRVGTIIASPAIKLETGKNKEISDANPLMIVVTYMESQRMRIVDLFKTWDADNSMSLTRDEFKEGLKMLDEDGNGEIELSELIQSIERDHKGIRRKAAEAAKADGPFPRLVGSAVKKKGEDRDILTEVEDMLDEASQRGLSFECKYGPALMSDESSKYYTPFKYRQTQYSGRSLGSHPTSNQITDIDLCF</sequence>
<dbReference type="SMART" id="SM00368">
    <property type="entry name" value="LRR_RI"/>
    <property type="match status" value="2"/>
</dbReference>
<accession>A0A7J7JTX0</accession>
<reference evidence="2" key="1">
    <citation type="submission" date="2020-06" db="EMBL/GenBank/DDBJ databases">
        <title>Draft genome of Bugula neritina, a colonial animal packing powerful symbionts and potential medicines.</title>
        <authorList>
            <person name="Rayko M."/>
        </authorList>
    </citation>
    <scope>NUCLEOTIDE SEQUENCE [LARGE SCALE GENOMIC DNA]</scope>
    <source>
        <strain evidence="2">Kwan_BN1</strain>
    </source>
</reference>
<dbReference type="SUPFAM" id="SSF52047">
    <property type="entry name" value="RNI-like"/>
    <property type="match status" value="1"/>
</dbReference>
<dbReference type="PANTHER" id="PTHR24114">
    <property type="entry name" value="LEUCINE RICH REPEAT FAMILY PROTEIN"/>
    <property type="match status" value="1"/>
</dbReference>
<dbReference type="OrthoDB" id="120976at2759"/>
<organism evidence="2 3">
    <name type="scientific">Bugula neritina</name>
    <name type="common">Brown bryozoan</name>
    <name type="synonym">Sertularia neritina</name>
    <dbReference type="NCBI Taxonomy" id="10212"/>
    <lineage>
        <taxon>Eukaryota</taxon>
        <taxon>Metazoa</taxon>
        <taxon>Spiralia</taxon>
        <taxon>Lophotrochozoa</taxon>
        <taxon>Bryozoa</taxon>
        <taxon>Gymnolaemata</taxon>
        <taxon>Cheilostomatida</taxon>
        <taxon>Flustrina</taxon>
        <taxon>Buguloidea</taxon>
        <taxon>Bugulidae</taxon>
        <taxon>Bugula</taxon>
    </lineage>
</organism>
<dbReference type="InterPro" id="IPR002048">
    <property type="entry name" value="EF_hand_dom"/>
</dbReference>
<protein>
    <recommendedName>
        <fullName evidence="1">EF-hand domain-containing protein</fullName>
    </recommendedName>
</protein>
<dbReference type="Proteomes" id="UP000593567">
    <property type="component" value="Unassembled WGS sequence"/>
</dbReference>
<dbReference type="Gene3D" id="3.80.10.10">
    <property type="entry name" value="Ribonuclease Inhibitor"/>
    <property type="match status" value="1"/>
</dbReference>
<dbReference type="EMBL" id="VXIV02001900">
    <property type="protein sequence ID" value="KAF6028866.1"/>
    <property type="molecule type" value="Genomic_DNA"/>
</dbReference>
<dbReference type="InterPro" id="IPR032675">
    <property type="entry name" value="LRR_dom_sf"/>
</dbReference>
<dbReference type="PROSITE" id="PS50222">
    <property type="entry name" value="EF_HAND_2"/>
    <property type="match status" value="1"/>
</dbReference>
<dbReference type="Gene3D" id="1.10.238.10">
    <property type="entry name" value="EF-hand"/>
    <property type="match status" value="1"/>
</dbReference>
<dbReference type="InterPro" id="IPR011992">
    <property type="entry name" value="EF-hand-dom_pair"/>
</dbReference>
<proteinExistence type="predicted"/>
<dbReference type="SUPFAM" id="SSF47473">
    <property type="entry name" value="EF-hand"/>
    <property type="match status" value="1"/>
</dbReference>
<dbReference type="AlphaFoldDB" id="A0A7J7JTX0"/>
<gene>
    <name evidence="2" type="ORF">EB796_012851</name>
</gene>
<comment type="caution">
    <text evidence="2">The sequence shown here is derived from an EMBL/GenBank/DDBJ whole genome shotgun (WGS) entry which is preliminary data.</text>
</comment>
<evidence type="ECO:0000313" key="3">
    <source>
        <dbReference type="Proteomes" id="UP000593567"/>
    </source>
</evidence>
<keyword evidence="3" id="KW-1185">Reference proteome</keyword>
<evidence type="ECO:0000259" key="1">
    <source>
        <dbReference type="PROSITE" id="PS50222"/>
    </source>
</evidence>
<evidence type="ECO:0000313" key="2">
    <source>
        <dbReference type="EMBL" id="KAF6028866.1"/>
    </source>
</evidence>